<evidence type="ECO:0000313" key="3">
    <source>
        <dbReference type="Proteomes" id="UP000180254"/>
    </source>
</evidence>
<dbReference type="STRING" id="39480.EUAN_14440"/>
<protein>
    <submittedName>
        <fullName evidence="2">Uncharacterized protein</fullName>
    </submittedName>
</protein>
<dbReference type="Proteomes" id="UP000180254">
    <property type="component" value="Unassembled WGS sequence"/>
</dbReference>
<proteinExistence type="predicted"/>
<keyword evidence="1" id="KW-0812">Transmembrane</keyword>
<name>A0A1S1V5T0_9FIRM</name>
<feature type="transmembrane region" description="Helical" evidence="1">
    <location>
        <begin position="9"/>
        <end position="28"/>
    </location>
</feature>
<organism evidence="2 3">
    <name type="scientific">Andreesenia angusta</name>
    <dbReference type="NCBI Taxonomy" id="39480"/>
    <lineage>
        <taxon>Bacteria</taxon>
        <taxon>Bacillati</taxon>
        <taxon>Bacillota</taxon>
        <taxon>Tissierellia</taxon>
        <taxon>Tissierellales</taxon>
        <taxon>Gottschalkiaceae</taxon>
        <taxon>Andreesenia</taxon>
    </lineage>
</organism>
<reference evidence="2 3" key="1">
    <citation type="submission" date="2016-09" db="EMBL/GenBank/DDBJ databases">
        <title>Genome sequence of Eubacterium angustum.</title>
        <authorList>
            <person name="Poehlein A."/>
            <person name="Daniel R."/>
        </authorList>
    </citation>
    <scope>NUCLEOTIDE SEQUENCE [LARGE SCALE GENOMIC DNA]</scope>
    <source>
        <strain evidence="2 3">DSM 1989</strain>
    </source>
</reference>
<feature type="transmembrane region" description="Helical" evidence="1">
    <location>
        <begin position="61"/>
        <end position="81"/>
    </location>
</feature>
<dbReference type="OrthoDB" id="1753856at2"/>
<dbReference type="RefSeq" id="WP_071063158.1">
    <property type="nucleotide sequence ID" value="NZ_MKIE01000005.1"/>
</dbReference>
<keyword evidence="1" id="KW-1133">Transmembrane helix</keyword>
<comment type="caution">
    <text evidence="2">The sequence shown here is derived from an EMBL/GenBank/DDBJ whole genome shotgun (WGS) entry which is preliminary data.</text>
</comment>
<sequence length="142" mass="16289">MTREKLRKIAYALIFFIQVSLIGAVFYLEQLTKKSAGVMHHIYYRKAQYEQTVFSSGNMHIHRAALLVLAGYFAFSAIRSVKKEKSKFWKVQNLLGLVISGFALAITYLFTGKIAYHYFIVVFEIVLAMQFLIVTIGDSKHL</sequence>
<accession>A0A1S1V5T0</accession>
<keyword evidence="1" id="KW-0472">Membrane</keyword>
<gene>
    <name evidence="2" type="ORF">EUAN_14440</name>
</gene>
<feature type="transmembrane region" description="Helical" evidence="1">
    <location>
        <begin position="116"/>
        <end position="136"/>
    </location>
</feature>
<keyword evidence="3" id="KW-1185">Reference proteome</keyword>
<evidence type="ECO:0000313" key="2">
    <source>
        <dbReference type="EMBL" id="OHW61996.1"/>
    </source>
</evidence>
<evidence type="ECO:0000256" key="1">
    <source>
        <dbReference type="SAM" id="Phobius"/>
    </source>
</evidence>
<feature type="transmembrane region" description="Helical" evidence="1">
    <location>
        <begin position="93"/>
        <end position="110"/>
    </location>
</feature>
<dbReference type="EMBL" id="MKIE01000005">
    <property type="protein sequence ID" value="OHW61996.1"/>
    <property type="molecule type" value="Genomic_DNA"/>
</dbReference>
<dbReference type="AlphaFoldDB" id="A0A1S1V5T0"/>